<keyword evidence="5 6" id="KW-0472">Membrane</keyword>
<feature type="transmembrane region" description="Helical" evidence="6">
    <location>
        <begin position="163"/>
        <end position="185"/>
    </location>
</feature>
<evidence type="ECO:0000313" key="7">
    <source>
        <dbReference type="EMBL" id="RKD88324.1"/>
    </source>
</evidence>
<dbReference type="GO" id="GO:0015171">
    <property type="term" value="F:amino acid transmembrane transporter activity"/>
    <property type="evidence" value="ECO:0007669"/>
    <property type="project" value="TreeGrafter"/>
</dbReference>
<dbReference type="OrthoDB" id="7874789at2"/>
<reference evidence="7 8" key="1">
    <citation type="submission" date="2018-09" db="EMBL/GenBank/DDBJ databases">
        <title>Genomic Encyclopedia of Archaeal and Bacterial Type Strains, Phase II (KMG-II): from individual species to whole genera.</title>
        <authorList>
            <person name="Goeker M."/>
        </authorList>
    </citation>
    <scope>NUCLEOTIDE SEQUENCE [LARGE SCALE GENOMIC DNA]</scope>
    <source>
        <strain evidence="7 8">DSM 27148</strain>
    </source>
</reference>
<keyword evidence="4 6" id="KW-1133">Transmembrane helix</keyword>
<evidence type="ECO:0000256" key="3">
    <source>
        <dbReference type="ARBA" id="ARBA00022692"/>
    </source>
</evidence>
<evidence type="ECO:0000256" key="4">
    <source>
        <dbReference type="ARBA" id="ARBA00022989"/>
    </source>
</evidence>
<dbReference type="PANTHER" id="PTHR30086">
    <property type="entry name" value="ARGININE EXPORTER PROTEIN ARGO"/>
    <property type="match status" value="1"/>
</dbReference>
<evidence type="ECO:0000256" key="5">
    <source>
        <dbReference type="ARBA" id="ARBA00023136"/>
    </source>
</evidence>
<keyword evidence="3 6" id="KW-0812">Transmembrane</keyword>
<sequence>MHTFCKMHLCYFCSMFLSLFLKGVIVGLAVSVPLGPIGILIIQRTVNKNRISGFLSGMGASVSDTIYAVVAGFSITYIIDFIRSHEMAFQIFGGLMVLALGIHIFFKDPVTDLRKFRRKGNSYFQDFLSTFLITFPNPMVVFIFLAVFASSGIVFQMDDPSQAISMVGGVFVGTNAWWLVLTSLVSMFRHKFNLRVLWWFNKIAGVIIVLVVVISFVFTLVEHYRF</sequence>
<feature type="transmembrane region" description="Helical" evidence="6">
    <location>
        <begin position="127"/>
        <end position="151"/>
    </location>
</feature>
<dbReference type="GO" id="GO:0005886">
    <property type="term" value="C:plasma membrane"/>
    <property type="evidence" value="ECO:0007669"/>
    <property type="project" value="UniProtKB-SubCell"/>
</dbReference>
<evidence type="ECO:0000256" key="2">
    <source>
        <dbReference type="ARBA" id="ARBA00022475"/>
    </source>
</evidence>
<protein>
    <submittedName>
        <fullName evidence="7">Threonine/homoserine/homoserine lactone efflux protein</fullName>
    </submittedName>
</protein>
<proteinExistence type="predicted"/>
<feature type="transmembrane region" description="Helical" evidence="6">
    <location>
        <begin position="197"/>
        <end position="221"/>
    </location>
</feature>
<keyword evidence="2" id="KW-1003">Cell membrane</keyword>
<evidence type="ECO:0000313" key="8">
    <source>
        <dbReference type="Proteomes" id="UP000283387"/>
    </source>
</evidence>
<comment type="caution">
    <text evidence="7">The sequence shown here is derived from an EMBL/GenBank/DDBJ whole genome shotgun (WGS) entry which is preliminary data.</text>
</comment>
<feature type="transmembrane region" description="Helical" evidence="6">
    <location>
        <begin position="54"/>
        <end position="75"/>
    </location>
</feature>
<organism evidence="7 8">
    <name type="scientific">Mangrovibacterium diazotrophicum</name>
    <dbReference type="NCBI Taxonomy" id="1261403"/>
    <lineage>
        <taxon>Bacteria</taxon>
        <taxon>Pseudomonadati</taxon>
        <taxon>Bacteroidota</taxon>
        <taxon>Bacteroidia</taxon>
        <taxon>Marinilabiliales</taxon>
        <taxon>Prolixibacteraceae</taxon>
        <taxon>Mangrovibacterium</taxon>
    </lineage>
</organism>
<accession>A0A419VYT5</accession>
<keyword evidence="8" id="KW-1185">Reference proteome</keyword>
<dbReference type="EMBL" id="RAPN01000002">
    <property type="protein sequence ID" value="RKD88324.1"/>
    <property type="molecule type" value="Genomic_DNA"/>
</dbReference>
<comment type="subcellular location">
    <subcellularLocation>
        <location evidence="1">Cell membrane</location>
        <topology evidence="1">Multi-pass membrane protein</topology>
    </subcellularLocation>
</comment>
<evidence type="ECO:0000256" key="6">
    <source>
        <dbReference type="SAM" id="Phobius"/>
    </source>
</evidence>
<name>A0A419VYT5_9BACT</name>
<gene>
    <name evidence="7" type="ORF">BC643_3470</name>
</gene>
<dbReference type="AlphaFoldDB" id="A0A419VYT5"/>
<evidence type="ECO:0000256" key="1">
    <source>
        <dbReference type="ARBA" id="ARBA00004651"/>
    </source>
</evidence>
<dbReference type="InterPro" id="IPR001123">
    <property type="entry name" value="LeuE-type"/>
</dbReference>
<feature type="transmembrane region" description="Helical" evidence="6">
    <location>
        <begin position="87"/>
        <end position="106"/>
    </location>
</feature>
<dbReference type="PANTHER" id="PTHR30086:SF20">
    <property type="entry name" value="ARGININE EXPORTER PROTEIN ARGO-RELATED"/>
    <property type="match status" value="1"/>
</dbReference>
<feature type="transmembrane region" description="Helical" evidence="6">
    <location>
        <begin position="20"/>
        <end position="42"/>
    </location>
</feature>
<dbReference type="Pfam" id="PF01810">
    <property type="entry name" value="LysE"/>
    <property type="match status" value="1"/>
</dbReference>
<dbReference type="Proteomes" id="UP000283387">
    <property type="component" value="Unassembled WGS sequence"/>
</dbReference>